<dbReference type="CDD" id="cd03557">
    <property type="entry name" value="L-arabinose_isomerase"/>
    <property type="match status" value="1"/>
</dbReference>
<dbReference type="PANTHER" id="PTHR38464">
    <property type="entry name" value="L-ARABINOSE ISOMERASE"/>
    <property type="match status" value="1"/>
</dbReference>
<evidence type="ECO:0000256" key="2">
    <source>
        <dbReference type="ARBA" id="ARBA00022935"/>
    </source>
</evidence>
<name>E1R2G0_SEDSS</name>
<keyword evidence="5 6" id="KW-0119">Carbohydrate metabolism</keyword>
<dbReference type="RefSeq" id="WP_013255979.1">
    <property type="nucleotide sequence ID" value="NC_014364.1"/>
</dbReference>
<evidence type="ECO:0000259" key="8">
    <source>
        <dbReference type="Pfam" id="PF11762"/>
    </source>
</evidence>
<evidence type="ECO:0000256" key="4">
    <source>
        <dbReference type="ARBA" id="ARBA00023235"/>
    </source>
</evidence>
<evidence type="ECO:0000256" key="3">
    <source>
        <dbReference type="ARBA" id="ARBA00023211"/>
    </source>
</evidence>
<dbReference type="PANTHER" id="PTHR38464:SF1">
    <property type="entry name" value="L-ARABINOSE ISOMERASE"/>
    <property type="match status" value="1"/>
</dbReference>
<dbReference type="OrthoDB" id="9765600at2"/>
<dbReference type="InterPro" id="IPR038583">
    <property type="entry name" value="AraA_N_sf"/>
</dbReference>
<comment type="catalytic activity">
    <reaction evidence="6">
        <text>beta-L-arabinopyranose = L-ribulose</text>
        <dbReference type="Rhea" id="RHEA:14821"/>
        <dbReference type="ChEBI" id="CHEBI:16880"/>
        <dbReference type="ChEBI" id="CHEBI:40886"/>
        <dbReference type="EC" id="5.3.1.4"/>
    </reaction>
</comment>
<dbReference type="SUPFAM" id="SSF50443">
    <property type="entry name" value="FucI/AraA C-terminal domain-like"/>
    <property type="match status" value="1"/>
</dbReference>
<feature type="binding site" evidence="6">
    <location>
        <position position="350"/>
    </location>
    <ligand>
        <name>Mn(2+)</name>
        <dbReference type="ChEBI" id="CHEBI:29035"/>
    </ligand>
</feature>
<dbReference type="STRING" id="573413.Spirs_3431"/>
<sequence>MIDIGTYEVWFVTGSQHLYGEETLRQVASDAAKIAEGLDSSREIPIKVKTGPVVTTSEEIKRVCLEANNSTACVGLIFWMHTFSPAKKWIAGLSALQKPFAHLHTQLGRDIPWADIDMDFMNLHQSAHGGREFGFIGTRLRKNRTVIVGHWQDEDVCKRLGVWSRAACAWADWHTGKLARFGDNMREVAVTEGDKVEAQIRLGYAVDGYGMGELVERVDAVTEQQIDTLVEEYEASYNLAEELSKTGARRQALRDEAKIELGMRSFLEEGGFTAFTTTFEDLYGLPQLPGLAVQHLMADGYGFGAEGDWKTSALLRAAKVMSSGLSGGTSFMEDYTYHLEKGKMMILGAHMLEVCPSISEGKPKAEIHPLSIGGKSDPVRLVFSPPAGSALNATLIDMGGRFRMIINETDVVKQPHDLPKLPVARALWKPKPDLKTAAAAWILGGGAHHSVFTQALTAEYFEDFAEMADVEFLVIDDETTIRQFKNELRWNEVYYAMKGGFGGF</sequence>
<protein>
    <recommendedName>
        <fullName evidence="6">L-arabinose isomerase</fullName>
        <ecNumber evidence="6">5.3.1.4</ecNumber>
    </recommendedName>
</protein>
<dbReference type="GO" id="GO:0008733">
    <property type="term" value="F:L-arabinose isomerase activity"/>
    <property type="evidence" value="ECO:0007669"/>
    <property type="project" value="UniProtKB-UniRule"/>
</dbReference>
<proteinExistence type="inferred from homology"/>
<dbReference type="Pfam" id="PF24856">
    <property type="entry name" value="AraA_central"/>
    <property type="match status" value="1"/>
</dbReference>
<dbReference type="EMBL" id="CP002116">
    <property type="protein sequence ID" value="ADK82520.1"/>
    <property type="molecule type" value="Genomic_DNA"/>
</dbReference>
<dbReference type="Proteomes" id="UP000002318">
    <property type="component" value="Chromosome"/>
</dbReference>
<dbReference type="Pfam" id="PF11762">
    <property type="entry name" value="Arabinose_Iso_C"/>
    <property type="match status" value="1"/>
</dbReference>
<dbReference type="Gene3D" id="3.40.50.10940">
    <property type="match status" value="1"/>
</dbReference>
<evidence type="ECO:0000256" key="1">
    <source>
        <dbReference type="ARBA" id="ARBA00022723"/>
    </source>
</evidence>
<feature type="binding site" evidence="6">
    <location>
        <position position="306"/>
    </location>
    <ligand>
        <name>Mn(2+)</name>
        <dbReference type="ChEBI" id="CHEBI:29035"/>
    </ligand>
</feature>
<dbReference type="SUPFAM" id="SSF53743">
    <property type="entry name" value="FucI/AraA N-terminal and middle domains"/>
    <property type="match status" value="1"/>
</dbReference>
<keyword evidence="3 6" id="KW-0464">Manganese</keyword>
<dbReference type="eggNOG" id="COG2160">
    <property type="taxonomic scope" value="Bacteria"/>
</dbReference>
<dbReference type="GO" id="GO:0030145">
    <property type="term" value="F:manganese ion binding"/>
    <property type="evidence" value="ECO:0007669"/>
    <property type="project" value="UniProtKB-UniRule"/>
</dbReference>
<feature type="domain" description="L-arabinose isomerase N-terminal" evidence="7">
    <location>
        <begin position="7"/>
        <end position="173"/>
    </location>
</feature>
<evidence type="ECO:0000313" key="10">
    <source>
        <dbReference type="EMBL" id="ADK82520.1"/>
    </source>
</evidence>
<organism evidence="10 11">
    <name type="scientific">Sediminispirochaeta smaragdinae (strain DSM 11293 / JCM 15392 / SEBR 4228)</name>
    <name type="common">Spirochaeta smaragdinae</name>
    <dbReference type="NCBI Taxonomy" id="573413"/>
    <lineage>
        <taxon>Bacteria</taxon>
        <taxon>Pseudomonadati</taxon>
        <taxon>Spirochaetota</taxon>
        <taxon>Spirochaetia</taxon>
        <taxon>Spirochaetales</taxon>
        <taxon>Spirochaetaceae</taxon>
        <taxon>Sediminispirochaeta</taxon>
    </lineage>
</organism>
<evidence type="ECO:0000259" key="9">
    <source>
        <dbReference type="Pfam" id="PF24856"/>
    </source>
</evidence>
<dbReference type="UniPathway" id="UPA00145">
    <property type="reaction ID" value="UER00565"/>
</dbReference>
<dbReference type="InterPro" id="IPR003762">
    <property type="entry name" value="Lara_isomerase"/>
</dbReference>
<dbReference type="InterPro" id="IPR024664">
    <property type="entry name" value="Ara_Isoase_C"/>
</dbReference>
<gene>
    <name evidence="6" type="primary">araA</name>
    <name evidence="10" type="ordered locus">Spirs_3431</name>
</gene>
<dbReference type="EC" id="5.3.1.4" evidence="6"/>
<dbReference type="InterPro" id="IPR055390">
    <property type="entry name" value="AraA_central"/>
</dbReference>
<dbReference type="PIRSF" id="PIRSF001478">
    <property type="entry name" value="L-ara_isomerase"/>
    <property type="match status" value="1"/>
</dbReference>
<keyword evidence="4 6" id="KW-0413">Isomerase</keyword>
<dbReference type="Pfam" id="PF02610">
    <property type="entry name" value="AraA_N"/>
    <property type="match status" value="1"/>
</dbReference>
<comment type="function">
    <text evidence="6">Catalyzes the conversion of L-arabinose to L-ribulose.</text>
</comment>
<reference evidence="10 11" key="1">
    <citation type="journal article" date="2010" name="Stand. Genomic Sci.">
        <title>Complete genome sequence of Spirochaeta smaragdinae type strain (SEBR 4228).</title>
        <authorList>
            <person name="Mavromatis K."/>
            <person name="Yasawong M."/>
            <person name="Chertkov O."/>
            <person name="Lapidus A."/>
            <person name="Lucas S."/>
            <person name="Nolan M."/>
            <person name="Del Rio T.G."/>
            <person name="Tice H."/>
            <person name="Cheng J.F."/>
            <person name="Pitluck S."/>
            <person name="Liolios K."/>
            <person name="Ivanova N."/>
            <person name="Tapia R."/>
            <person name="Han C."/>
            <person name="Bruce D."/>
            <person name="Goodwin L."/>
            <person name="Pati A."/>
            <person name="Chen A."/>
            <person name="Palaniappan K."/>
            <person name="Land M."/>
            <person name="Hauser L."/>
            <person name="Chang Y.J."/>
            <person name="Jeffries C.D."/>
            <person name="Detter J.C."/>
            <person name="Rohde M."/>
            <person name="Brambilla E."/>
            <person name="Spring S."/>
            <person name="Goker M."/>
            <person name="Sikorski J."/>
            <person name="Woyke T."/>
            <person name="Bristow J."/>
            <person name="Eisen J.A."/>
            <person name="Markowitz V."/>
            <person name="Hugenholtz P."/>
            <person name="Klenk H.P."/>
            <person name="Kyrpides N.C."/>
        </authorList>
    </citation>
    <scope>NUCLEOTIDE SEQUENCE [LARGE SCALE GENOMIC DNA]</scope>
    <source>
        <strain evidence="11">DSM 11293 / JCM 15392 / SEBR 4228</strain>
    </source>
</reference>
<dbReference type="GO" id="GO:0005829">
    <property type="term" value="C:cytosol"/>
    <property type="evidence" value="ECO:0007669"/>
    <property type="project" value="TreeGrafter"/>
</dbReference>
<comment type="cofactor">
    <cofactor evidence="6">
        <name>Mn(2+)</name>
        <dbReference type="ChEBI" id="CHEBI:29035"/>
    </cofactor>
    <text evidence="6">Binds 1 Mn(2+) ion per subunit.</text>
</comment>
<keyword evidence="2 6" id="KW-0054">Arabinose catabolism</keyword>
<feature type="domain" description="L-arabinose isomerase C-terminal" evidence="8">
    <location>
        <begin position="328"/>
        <end position="471"/>
    </location>
</feature>
<evidence type="ECO:0000256" key="6">
    <source>
        <dbReference type="HAMAP-Rule" id="MF_00519"/>
    </source>
</evidence>
<dbReference type="AlphaFoldDB" id="E1R2G0"/>
<keyword evidence="11" id="KW-1185">Reference proteome</keyword>
<dbReference type="GO" id="GO:0019569">
    <property type="term" value="P:L-arabinose catabolic process to D-xylulose 5-phosphate"/>
    <property type="evidence" value="ECO:0007669"/>
    <property type="project" value="UniProtKB-UniRule"/>
</dbReference>
<accession>E1R2G0</accession>
<dbReference type="InterPro" id="IPR004216">
    <property type="entry name" value="Fuc/Ara_isomerase_C"/>
</dbReference>
<dbReference type="InterPro" id="IPR055389">
    <property type="entry name" value="AraA_N"/>
</dbReference>
<dbReference type="HOGENOM" id="CLU_045663_0_0_12"/>
<keyword evidence="1 6" id="KW-0479">Metal-binding</keyword>
<dbReference type="KEGG" id="ssm:Spirs_3431"/>
<dbReference type="HAMAP" id="MF_00519">
    <property type="entry name" value="Arabinose_Isome"/>
    <property type="match status" value="1"/>
</dbReference>
<evidence type="ECO:0000313" key="11">
    <source>
        <dbReference type="Proteomes" id="UP000002318"/>
    </source>
</evidence>
<dbReference type="InterPro" id="IPR009015">
    <property type="entry name" value="Fucose_isomerase_N/cen_sf"/>
</dbReference>
<comment type="similarity">
    <text evidence="6">Belongs to the arabinose isomerase family.</text>
</comment>
<dbReference type="NCBIfam" id="NF002795">
    <property type="entry name" value="PRK02929.1"/>
    <property type="match status" value="1"/>
</dbReference>
<feature type="binding site" evidence="6">
    <location>
        <position position="449"/>
    </location>
    <ligand>
        <name>Mn(2+)</name>
        <dbReference type="ChEBI" id="CHEBI:29035"/>
    </ligand>
</feature>
<evidence type="ECO:0000256" key="5">
    <source>
        <dbReference type="ARBA" id="ARBA00023277"/>
    </source>
</evidence>
<comment type="pathway">
    <text evidence="6">Carbohydrate degradation; L-arabinose degradation via L-ribulose; D-xylulose 5-phosphate from L-arabinose (bacterial route): step 1/3.</text>
</comment>
<feature type="domain" description="L-arabinose isomerase central" evidence="9">
    <location>
        <begin position="177"/>
        <end position="324"/>
    </location>
</feature>
<evidence type="ECO:0000259" key="7">
    <source>
        <dbReference type="Pfam" id="PF02610"/>
    </source>
</evidence>
<feature type="binding site" evidence="6">
    <location>
        <position position="333"/>
    </location>
    <ligand>
        <name>Mn(2+)</name>
        <dbReference type="ChEBI" id="CHEBI:29035"/>
    </ligand>
</feature>